<comment type="caution">
    <text evidence="11">The sequence shown here is derived from an EMBL/GenBank/DDBJ whole genome shotgun (WGS) entry which is preliminary data.</text>
</comment>
<keyword evidence="4" id="KW-0479">Metal-binding</keyword>
<comment type="similarity">
    <text evidence="2">In the central section; belongs to the CRISPR-associated helicase Cas3 family.</text>
</comment>
<evidence type="ECO:0000256" key="9">
    <source>
        <dbReference type="ARBA" id="ARBA00023118"/>
    </source>
</evidence>
<sequence length="813" mass="89649">MLDTGLCAAQLADEPRFMGSVQRTAELFALSTPDAKALIAYLCASHDGYGKASPAFQKKDTSLAAPFVEAGMISMLDKARQFRHERYGADCYEACAENFHIPPLPARLFASVIRMHHQGRDGHGDAPKRGKERWQALGDELHRAIIEVFRPPLDRLSGCAHCGAAVMTLLPMVVLADWIASSEPFSRLDETLEDTAYIAASAETARQAIRRYGLISPQPFPQIKEYRQLWPGLSEAALRPVQAAVLHYADPAAGLTIIEAPTGEGKSETGGFQAARGCALRGKQGIYFALPTAATSNQMFGRINNMLSALHLGGARLMHGMAWLAGKDDGQANAALEDRQDVCDWLRPLRRAMLAENAVGTVDQAMMAAMPIRYGCLRMLGLMGKVLVIDEIHAYDAYMSEIIERLLEWCHALRIPVVLLSATLTTQKRKRLVEAYGGKLEKASAAYPLITQVCEGKTLEIPVDGCAKQGAFRFECLNAWKDDRRLAGRAVARVAHGGCLCVLMNTVAQAQSAWKAIRALATEDTLVMLFHARFKASKRDALERECVRLFGKDGTHRPQKAILVCTQVVEQSLDLDFDGMITQIAPIDLLLQRAGRVHRHIRLRPMSMEEAVIEIVIPDDGEYDESGLIYAPWLLSQTQEILPRVVRIPQDVRHVLETVYRQPDDIPQAWAEMMFSEQRMQAQAGGNMLPRPDPCRFFGWDAPGERFSMDEPEEGTAARTRLGDCSTRVALLPAETIGKLLAAPLDHALARCAFENSFTIRESPPASGDQTVAREGAGLCRGIWLIPEEALPVQFGRTKLDYDDALGAITERV</sequence>
<reference evidence="11" key="1">
    <citation type="submission" date="2020-10" db="EMBL/GenBank/DDBJ databases">
        <authorList>
            <person name="Gilroy R."/>
        </authorList>
    </citation>
    <scope>NUCLEOTIDE SEQUENCE</scope>
    <source>
        <strain evidence="11">ChiSjej6B24-2974</strain>
    </source>
</reference>
<dbReference type="Proteomes" id="UP000824260">
    <property type="component" value="Unassembled WGS sequence"/>
</dbReference>
<dbReference type="InterPro" id="IPR006483">
    <property type="entry name" value="CRISPR-assoc_Cas3_HD"/>
</dbReference>
<evidence type="ECO:0000313" key="11">
    <source>
        <dbReference type="EMBL" id="HIQ82743.1"/>
    </source>
</evidence>
<dbReference type="AlphaFoldDB" id="A0A9D0ZLB4"/>
<dbReference type="GO" id="GO:0005524">
    <property type="term" value="F:ATP binding"/>
    <property type="evidence" value="ECO:0007669"/>
    <property type="project" value="UniProtKB-KW"/>
</dbReference>
<keyword evidence="5" id="KW-0547">Nucleotide-binding</keyword>
<dbReference type="PANTHER" id="PTHR47963">
    <property type="entry name" value="DEAD-BOX ATP-DEPENDENT RNA HELICASE 47, MITOCHONDRIAL"/>
    <property type="match status" value="1"/>
</dbReference>
<gene>
    <name evidence="11" type="primary">cas3</name>
    <name evidence="11" type="ORF">IAA52_06530</name>
</gene>
<evidence type="ECO:0000256" key="2">
    <source>
        <dbReference type="ARBA" id="ARBA00009046"/>
    </source>
</evidence>
<keyword evidence="7" id="KW-0347">Helicase</keyword>
<dbReference type="InterPro" id="IPR050547">
    <property type="entry name" value="DEAD_box_RNA_helicases"/>
</dbReference>
<dbReference type="InterPro" id="IPR027417">
    <property type="entry name" value="P-loop_NTPase"/>
</dbReference>
<dbReference type="GO" id="GO:0051607">
    <property type="term" value="P:defense response to virus"/>
    <property type="evidence" value="ECO:0007669"/>
    <property type="project" value="UniProtKB-KW"/>
</dbReference>
<dbReference type="GO" id="GO:0046872">
    <property type="term" value="F:metal ion binding"/>
    <property type="evidence" value="ECO:0007669"/>
    <property type="project" value="UniProtKB-KW"/>
</dbReference>
<reference evidence="11" key="2">
    <citation type="journal article" date="2021" name="PeerJ">
        <title>Extensive microbial diversity within the chicken gut microbiome revealed by metagenomics and culture.</title>
        <authorList>
            <person name="Gilroy R."/>
            <person name="Ravi A."/>
            <person name="Getino M."/>
            <person name="Pursley I."/>
            <person name="Horton D.L."/>
            <person name="Alikhan N.F."/>
            <person name="Baker D."/>
            <person name="Gharbi K."/>
            <person name="Hall N."/>
            <person name="Watson M."/>
            <person name="Adriaenssens E.M."/>
            <person name="Foster-Nyarko E."/>
            <person name="Jarju S."/>
            <person name="Secka A."/>
            <person name="Antonio M."/>
            <person name="Oren A."/>
            <person name="Chaudhuri R.R."/>
            <person name="La Ragione R."/>
            <person name="Hildebrand F."/>
            <person name="Pallen M.J."/>
        </authorList>
    </citation>
    <scope>NUCLEOTIDE SEQUENCE</scope>
    <source>
        <strain evidence="11">ChiSjej6B24-2974</strain>
    </source>
</reference>
<dbReference type="CDD" id="cd09641">
    <property type="entry name" value="Cas3''_I"/>
    <property type="match status" value="1"/>
</dbReference>
<proteinExistence type="inferred from homology"/>
<keyword evidence="9" id="KW-0051">Antiviral defense</keyword>
<evidence type="ECO:0000256" key="4">
    <source>
        <dbReference type="ARBA" id="ARBA00022723"/>
    </source>
</evidence>
<dbReference type="GO" id="GO:0004518">
    <property type="term" value="F:nuclease activity"/>
    <property type="evidence" value="ECO:0007669"/>
    <property type="project" value="UniProtKB-KW"/>
</dbReference>
<dbReference type="InterPro" id="IPR038257">
    <property type="entry name" value="CRISPR-assoc_Cas3_HD_sf"/>
</dbReference>
<feature type="domain" description="HD Cas3-type" evidence="10">
    <location>
        <begin position="1"/>
        <end position="179"/>
    </location>
</feature>
<dbReference type="SUPFAM" id="SSF52540">
    <property type="entry name" value="P-loop containing nucleoside triphosphate hydrolases"/>
    <property type="match status" value="1"/>
</dbReference>
<dbReference type="PROSITE" id="PS51643">
    <property type="entry name" value="HD_CAS3"/>
    <property type="match status" value="1"/>
</dbReference>
<dbReference type="InterPro" id="IPR011545">
    <property type="entry name" value="DEAD/DEAH_box_helicase_dom"/>
</dbReference>
<dbReference type="SMART" id="SM00487">
    <property type="entry name" value="DEXDc"/>
    <property type="match status" value="1"/>
</dbReference>
<protein>
    <submittedName>
        <fullName evidence="11">CRISPR-associated helicase Cas3</fullName>
    </submittedName>
</protein>
<dbReference type="GO" id="GO:0003723">
    <property type="term" value="F:RNA binding"/>
    <property type="evidence" value="ECO:0007669"/>
    <property type="project" value="TreeGrafter"/>
</dbReference>
<dbReference type="Pfam" id="PF22590">
    <property type="entry name" value="Cas3-like_C_2"/>
    <property type="match status" value="1"/>
</dbReference>
<evidence type="ECO:0000259" key="10">
    <source>
        <dbReference type="PROSITE" id="PS51643"/>
    </source>
</evidence>
<evidence type="ECO:0000256" key="6">
    <source>
        <dbReference type="ARBA" id="ARBA00022801"/>
    </source>
</evidence>
<evidence type="ECO:0000256" key="5">
    <source>
        <dbReference type="ARBA" id="ARBA00022741"/>
    </source>
</evidence>
<dbReference type="GO" id="GO:0016787">
    <property type="term" value="F:hydrolase activity"/>
    <property type="evidence" value="ECO:0007669"/>
    <property type="project" value="UniProtKB-KW"/>
</dbReference>
<keyword evidence="6" id="KW-0378">Hydrolase</keyword>
<comment type="similarity">
    <text evidence="1">In the N-terminal section; belongs to the CRISPR-associated nuclease Cas3-HD family.</text>
</comment>
<dbReference type="InterPro" id="IPR054712">
    <property type="entry name" value="Cas3-like_dom"/>
</dbReference>
<evidence type="ECO:0000256" key="8">
    <source>
        <dbReference type="ARBA" id="ARBA00022840"/>
    </source>
</evidence>
<dbReference type="Gene3D" id="1.10.3210.30">
    <property type="match status" value="1"/>
</dbReference>
<keyword evidence="8" id="KW-0067">ATP-binding</keyword>
<dbReference type="InterPro" id="IPR014001">
    <property type="entry name" value="Helicase_ATP-bd"/>
</dbReference>
<evidence type="ECO:0000256" key="7">
    <source>
        <dbReference type="ARBA" id="ARBA00022806"/>
    </source>
</evidence>
<dbReference type="GO" id="GO:0003724">
    <property type="term" value="F:RNA helicase activity"/>
    <property type="evidence" value="ECO:0007669"/>
    <property type="project" value="TreeGrafter"/>
</dbReference>
<dbReference type="NCBIfam" id="TIGR01596">
    <property type="entry name" value="cas3_HD"/>
    <property type="match status" value="1"/>
</dbReference>
<dbReference type="Gene3D" id="3.40.50.300">
    <property type="entry name" value="P-loop containing nucleotide triphosphate hydrolases"/>
    <property type="match status" value="2"/>
</dbReference>
<organism evidence="11 12">
    <name type="scientific">Candidatus Pullichristensenella stercorigallinarum</name>
    <dbReference type="NCBI Taxonomy" id="2840909"/>
    <lineage>
        <taxon>Bacteria</taxon>
        <taxon>Bacillati</taxon>
        <taxon>Bacillota</taxon>
        <taxon>Clostridia</taxon>
        <taxon>Candidatus Pullichristensenella</taxon>
    </lineage>
</organism>
<evidence type="ECO:0000256" key="3">
    <source>
        <dbReference type="ARBA" id="ARBA00022722"/>
    </source>
</evidence>
<name>A0A9D0ZLB4_9FIRM</name>
<dbReference type="InterPro" id="IPR006474">
    <property type="entry name" value="Helicase_Cas3_CRISPR-ass_core"/>
</dbReference>
<accession>A0A9D0ZLB4</accession>
<dbReference type="NCBIfam" id="TIGR01587">
    <property type="entry name" value="cas3_core"/>
    <property type="match status" value="1"/>
</dbReference>
<evidence type="ECO:0000313" key="12">
    <source>
        <dbReference type="Proteomes" id="UP000824260"/>
    </source>
</evidence>
<dbReference type="Pfam" id="PF00270">
    <property type="entry name" value="DEAD"/>
    <property type="match status" value="1"/>
</dbReference>
<dbReference type="EMBL" id="DVFZ01000065">
    <property type="protein sequence ID" value="HIQ82743.1"/>
    <property type="molecule type" value="Genomic_DNA"/>
</dbReference>
<keyword evidence="3" id="KW-0540">Nuclease</keyword>
<evidence type="ECO:0000256" key="1">
    <source>
        <dbReference type="ARBA" id="ARBA00006847"/>
    </source>
</evidence>
<dbReference type="PANTHER" id="PTHR47963:SF9">
    <property type="entry name" value="CRISPR-ASSOCIATED ENDONUCLEASE_HELICASE CAS3"/>
    <property type="match status" value="1"/>
</dbReference>
<dbReference type="Pfam" id="PF18019">
    <property type="entry name" value="Cas3_HD"/>
    <property type="match status" value="1"/>
</dbReference>